<keyword evidence="2" id="KW-1185">Reference proteome</keyword>
<organism evidence="1 2">
    <name type="scientific">Senna tora</name>
    <dbReference type="NCBI Taxonomy" id="362788"/>
    <lineage>
        <taxon>Eukaryota</taxon>
        <taxon>Viridiplantae</taxon>
        <taxon>Streptophyta</taxon>
        <taxon>Embryophyta</taxon>
        <taxon>Tracheophyta</taxon>
        <taxon>Spermatophyta</taxon>
        <taxon>Magnoliopsida</taxon>
        <taxon>eudicotyledons</taxon>
        <taxon>Gunneridae</taxon>
        <taxon>Pentapetalae</taxon>
        <taxon>rosids</taxon>
        <taxon>fabids</taxon>
        <taxon>Fabales</taxon>
        <taxon>Fabaceae</taxon>
        <taxon>Caesalpinioideae</taxon>
        <taxon>Cassia clade</taxon>
        <taxon>Senna</taxon>
    </lineage>
</organism>
<gene>
    <name evidence="1" type="ORF">G2W53_029017</name>
</gene>
<dbReference type="Proteomes" id="UP000634136">
    <property type="component" value="Unassembled WGS sequence"/>
</dbReference>
<protein>
    <submittedName>
        <fullName evidence="1">Uncharacterized protein</fullName>
    </submittedName>
</protein>
<proteinExistence type="predicted"/>
<dbReference type="EMBL" id="JAAIUW010000009">
    <property type="protein sequence ID" value="KAF7815048.1"/>
    <property type="molecule type" value="Genomic_DNA"/>
</dbReference>
<sequence>MRQSGCSVTYKDPLASVKKSDSQQQTLKAIKKRDKCNLQALPTLGTSKGQDRPSPKQFYPNLAGRDLQQLILKKRNHHQYLFRSRWTQLIGTLPQHSGSRLHLDACLNRRHISLIIARTLAPRLISLVYNSTFRRNNPPHFLQRGGRRLARVGVSTNGVKDLTGEVLLSPLATSLDVQLQGRTSSVGHPLIQICELSVDPSAAEDPKKKEHATPCLHFS</sequence>
<dbReference type="AlphaFoldDB" id="A0A834T235"/>
<evidence type="ECO:0000313" key="2">
    <source>
        <dbReference type="Proteomes" id="UP000634136"/>
    </source>
</evidence>
<name>A0A834T235_9FABA</name>
<comment type="caution">
    <text evidence="1">The sequence shown here is derived from an EMBL/GenBank/DDBJ whole genome shotgun (WGS) entry which is preliminary data.</text>
</comment>
<reference evidence="1" key="1">
    <citation type="submission" date="2020-09" db="EMBL/GenBank/DDBJ databases">
        <title>Genome-Enabled Discovery of Anthraquinone Biosynthesis in Senna tora.</title>
        <authorList>
            <person name="Kang S.-H."/>
            <person name="Pandey R.P."/>
            <person name="Lee C.-M."/>
            <person name="Sim J.-S."/>
            <person name="Jeong J.-T."/>
            <person name="Choi B.-S."/>
            <person name="Jung M."/>
            <person name="Ginzburg D."/>
            <person name="Zhao K."/>
            <person name="Won S.Y."/>
            <person name="Oh T.-J."/>
            <person name="Yu Y."/>
            <person name="Kim N.-H."/>
            <person name="Lee O.R."/>
            <person name="Lee T.-H."/>
            <person name="Bashyal P."/>
            <person name="Kim T.-S."/>
            <person name="Lee W.-H."/>
            <person name="Kawkins C."/>
            <person name="Kim C.-K."/>
            <person name="Kim J.S."/>
            <person name="Ahn B.O."/>
            <person name="Rhee S.Y."/>
            <person name="Sohng J.K."/>
        </authorList>
    </citation>
    <scope>NUCLEOTIDE SEQUENCE</scope>
    <source>
        <tissue evidence="1">Leaf</tissue>
    </source>
</reference>
<accession>A0A834T235</accession>
<evidence type="ECO:0000313" key="1">
    <source>
        <dbReference type="EMBL" id="KAF7815048.1"/>
    </source>
</evidence>